<dbReference type="SUPFAM" id="SSF53383">
    <property type="entry name" value="PLP-dependent transferases"/>
    <property type="match status" value="1"/>
</dbReference>
<dbReference type="EMBL" id="VGJX01000055">
    <property type="protein sequence ID" value="MBM3273813.1"/>
    <property type="molecule type" value="Genomic_DNA"/>
</dbReference>
<evidence type="ECO:0000259" key="10">
    <source>
        <dbReference type="Pfam" id="PF12390"/>
    </source>
</evidence>
<dbReference type="NCBIfam" id="TIGR00474">
    <property type="entry name" value="selA"/>
    <property type="match status" value="1"/>
</dbReference>
<evidence type="ECO:0000256" key="7">
    <source>
        <dbReference type="ARBA" id="ARBA00044507"/>
    </source>
</evidence>
<evidence type="ECO:0000313" key="11">
    <source>
        <dbReference type="EMBL" id="MBM3273813.1"/>
    </source>
</evidence>
<keyword evidence="6" id="KW-0711">Selenium</keyword>
<dbReference type="GO" id="GO:0001514">
    <property type="term" value="P:selenocysteine incorporation"/>
    <property type="evidence" value="ECO:0007669"/>
    <property type="project" value="InterPro"/>
</dbReference>
<feature type="non-terminal residue" evidence="11">
    <location>
        <position position="461"/>
    </location>
</feature>
<evidence type="ECO:0000256" key="9">
    <source>
        <dbReference type="SAM" id="MobiDB-lite"/>
    </source>
</evidence>
<evidence type="ECO:0000256" key="1">
    <source>
        <dbReference type="ARBA" id="ARBA00001933"/>
    </source>
</evidence>
<feature type="modified residue" description="N6-(pyridoxal phosphate)lysine" evidence="8">
    <location>
        <position position="337"/>
    </location>
</feature>
<feature type="region of interest" description="Disordered" evidence="9">
    <location>
        <begin position="1"/>
        <end position="30"/>
    </location>
</feature>
<dbReference type="GO" id="GO:0005737">
    <property type="term" value="C:cytoplasm"/>
    <property type="evidence" value="ECO:0007669"/>
    <property type="project" value="InterPro"/>
</dbReference>
<dbReference type="Gene3D" id="3.40.640.10">
    <property type="entry name" value="Type I PLP-dependent aspartate aminotransferase-like (Major domain)"/>
    <property type="match status" value="1"/>
</dbReference>
<evidence type="ECO:0000256" key="3">
    <source>
        <dbReference type="ARBA" id="ARBA00022679"/>
    </source>
</evidence>
<name>A0A938BM13_9BACT</name>
<protein>
    <submittedName>
        <fullName evidence="11">L-seryl-tRNA(Sec) selenium transferase</fullName>
        <ecNumber evidence="11">2.9.1.1</ecNumber>
    </submittedName>
</protein>
<sequence>MTPRRPQEVNPAVRIPAGDPGGIRRPGDENEQIPHENILMTLTAEERQARLRGLPPVGGLLDAPEFADLAAEYSRARLTEALQEAVSQLRRRILGGEDLAAGSAEVRREAARILAEWAAPHLVRVVNATGVVLNTNLGRAPLPLSAVARASDVATGYSNLEYDLEAGARGERYVHLEDVLARLTGAEAALAVNNNAAAVLLVVDTLARGKEVVVSRGELVEIGGSFRIPDVVTASGAALREVGTTNKTHPRDFETAIGPQTGLLLKCHTSNFRQIGFTESVPGEILAEIAHKAGLPAVEDLGSGVFVDLRDFGLPHEPTVPEAVSAGLDLVTFSGDKLLGGPQAGIIVGRRDLISRLKKNPLLRALRLDKVTIALLEATFRLYLDPARAVREVPALGMLAAGPDALRPGADRLAARLCELGWPAVAAEATSQPGGGSLPGVEMPTWVVRLAGPTVDRANGS</sequence>
<dbReference type="Gene3D" id="3.90.1150.180">
    <property type="match status" value="1"/>
</dbReference>
<dbReference type="GO" id="GO:0004125">
    <property type="term" value="F:L-seryl-tRNA(Sec) selenium transferase activity"/>
    <property type="evidence" value="ECO:0007669"/>
    <property type="project" value="UniProtKB-EC"/>
</dbReference>
<dbReference type="InterPro" id="IPR015421">
    <property type="entry name" value="PyrdxlP-dep_Trfase_major"/>
</dbReference>
<proteinExistence type="inferred from homology"/>
<dbReference type="HAMAP" id="MF_00423">
    <property type="entry name" value="SelA"/>
    <property type="match status" value="1"/>
</dbReference>
<comment type="caution">
    <text evidence="11">The sequence shown here is derived from an EMBL/GenBank/DDBJ whole genome shotgun (WGS) entry which is preliminary data.</text>
</comment>
<accession>A0A938BM13</accession>
<reference evidence="11 12" key="1">
    <citation type="submission" date="2019-03" db="EMBL/GenBank/DDBJ databases">
        <title>Lake Tanganyika Metagenome-Assembled Genomes (MAGs).</title>
        <authorList>
            <person name="Tran P."/>
        </authorList>
    </citation>
    <scope>NUCLEOTIDE SEQUENCE [LARGE SCALE GENOMIC DNA]</scope>
    <source>
        <strain evidence="11">K_DeepCast_65m_m2_236</strain>
    </source>
</reference>
<dbReference type="Pfam" id="PF12390">
    <property type="entry name" value="Se-cys_synth_N"/>
    <property type="match status" value="1"/>
</dbReference>
<organism evidence="11 12">
    <name type="scientific">Candidatus Tanganyikabacteria bacterium</name>
    <dbReference type="NCBI Taxonomy" id="2961651"/>
    <lineage>
        <taxon>Bacteria</taxon>
        <taxon>Bacillati</taxon>
        <taxon>Candidatus Sericytochromatia</taxon>
        <taxon>Candidatus Tanganyikabacteria</taxon>
    </lineage>
</organism>
<evidence type="ECO:0000256" key="2">
    <source>
        <dbReference type="ARBA" id="ARBA00022490"/>
    </source>
</evidence>
<comment type="similarity">
    <text evidence="7">Belongs to the SelA family.</text>
</comment>
<gene>
    <name evidence="11" type="ORF">FJZ00_01575</name>
</gene>
<dbReference type="InterPro" id="IPR004534">
    <property type="entry name" value="SelA_trans"/>
</dbReference>
<comment type="cofactor">
    <cofactor evidence="1 8">
        <name>pyridoxal 5'-phosphate</name>
        <dbReference type="ChEBI" id="CHEBI:597326"/>
    </cofactor>
</comment>
<dbReference type="Proteomes" id="UP000703893">
    <property type="component" value="Unassembled WGS sequence"/>
</dbReference>
<dbReference type="PANTHER" id="PTHR32328">
    <property type="entry name" value="L-SERYL-TRNA(SEC) SELENIUM TRANSFERASE"/>
    <property type="match status" value="1"/>
</dbReference>
<evidence type="ECO:0000256" key="6">
    <source>
        <dbReference type="ARBA" id="ARBA00023266"/>
    </source>
</evidence>
<dbReference type="InterPro" id="IPR018319">
    <property type="entry name" value="SelA-like"/>
</dbReference>
<evidence type="ECO:0000313" key="12">
    <source>
        <dbReference type="Proteomes" id="UP000703893"/>
    </source>
</evidence>
<dbReference type="InterPro" id="IPR025862">
    <property type="entry name" value="SelA_trans_N_dom"/>
</dbReference>
<evidence type="ECO:0000256" key="8">
    <source>
        <dbReference type="PIRSR" id="PIRSR618319-50"/>
    </source>
</evidence>
<dbReference type="AlphaFoldDB" id="A0A938BM13"/>
<keyword evidence="4 8" id="KW-0663">Pyridoxal phosphate</keyword>
<keyword evidence="3 11" id="KW-0808">Transferase</keyword>
<dbReference type="PANTHER" id="PTHR32328:SF0">
    <property type="entry name" value="L-SERYL-TRNA(SEC) SELENIUM TRANSFERASE"/>
    <property type="match status" value="1"/>
</dbReference>
<evidence type="ECO:0000256" key="5">
    <source>
        <dbReference type="ARBA" id="ARBA00022917"/>
    </source>
</evidence>
<dbReference type="InterPro" id="IPR015424">
    <property type="entry name" value="PyrdxlP-dep_Trfase"/>
</dbReference>
<evidence type="ECO:0000256" key="4">
    <source>
        <dbReference type="ARBA" id="ARBA00022898"/>
    </source>
</evidence>
<keyword evidence="2" id="KW-0963">Cytoplasm</keyword>
<dbReference type="Pfam" id="PF03841">
    <property type="entry name" value="SelA"/>
    <property type="match status" value="1"/>
</dbReference>
<dbReference type="EC" id="2.9.1.1" evidence="11"/>
<keyword evidence="5" id="KW-0648">Protein biosynthesis</keyword>
<feature type="domain" description="L-seryl-tRNA selenium transferase N-terminal" evidence="10">
    <location>
        <begin position="51"/>
        <end position="90"/>
    </location>
</feature>